<dbReference type="GO" id="GO:0008270">
    <property type="term" value="F:zinc ion binding"/>
    <property type="evidence" value="ECO:0007669"/>
    <property type="project" value="UniProtKB-KW"/>
</dbReference>
<sequence length="199" mass="22232">MASLQGEAAAWAADLYSDQARELADIGLFLDALKTRFEDPTRLQQAEAQLLGLRQRGRPVHDYIREFQKVAGRLRSWPDRLLIHHIRAGLDTDIRRACVVRGIVGRLSDWFKAAVELDVGLRDCPGAHEEWPQSRRNQDQPGGSANQVPPSTVRPKPVFRCFHCNRPGHRAAECVVPEPTGTPMAVGRPGATPKKMMEK</sequence>
<feature type="region of interest" description="Disordered" evidence="2">
    <location>
        <begin position="128"/>
        <end position="154"/>
    </location>
</feature>
<evidence type="ECO:0000313" key="5">
    <source>
        <dbReference type="Proteomes" id="UP001474421"/>
    </source>
</evidence>
<evidence type="ECO:0000256" key="1">
    <source>
        <dbReference type="PROSITE-ProRule" id="PRU00047"/>
    </source>
</evidence>
<keyword evidence="5" id="KW-1185">Reference proteome</keyword>
<dbReference type="InterPro" id="IPR005162">
    <property type="entry name" value="Retrotrans_gag_dom"/>
</dbReference>
<name>A0AAW1C282_CROAD</name>
<dbReference type="AlphaFoldDB" id="A0AAW1C282"/>
<proteinExistence type="predicted"/>
<keyword evidence="1" id="KW-0862">Zinc</keyword>
<dbReference type="InterPro" id="IPR032567">
    <property type="entry name" value="RTL1-rel"/>
</dbReference>
<feature type="compositionally biased region" description="Basic and acidic residues" evidence="2">
    <location>
        <begin position="128"/>
        <end position="138"/>
    </location>
</feature>
<dbReference type="Proteomes" id="UP001474421">
    <property type="component" value="Unassembled WGS sequence"/>
</dbReference>
<organism evidence="4 5">
    <name type="scientific">Crotalus adamanteus</name>
    <name type="common">Eastern diamondback rattlesnake</name>
    <dbReference type="NCBI Taxonomy" id="8729"/>
    <lineage>
        <taxon>Eukaryota</taxon>
        <taxon>Metazoa</taxon>
        <taxon>Chordata</taxon>
        <taxon>Craniata</taxon>
        <taxon>Vertebrata</taxon>
        <taxon>Euteleostomi</taxon>
        <taxon>Lepidosauria</taxon>
        <taxon>Squamata</taxon>
        <taxon>Bifurcata</taxon>
        <taxon>Unidentata</taxon>
        <taxon>Episquamata</taxon>
        <taxon>Toxicofera</taxon>
        <taxon>Serpentes</taxon>
        <taxon>Colubroidea</taxon>
        <taxon>Viperidae</taxon>
        <taxon>Crotalinae</taxon>
        <taxon>Crotalus</taxon>
    </lineage>
</organism>
<dbReference type="GO" id="GO:0003676">
    <property type="term" value="F:nucleic acid binding"/>
    <property type="evidence" value="ECO:0007669"/>
    <property type="project" value="InterPro"/>
</dbReference>
<dbReference type="EMBL" id="JAOTOJ010000002">
    <property type="protein sequence ID" value="KAK9408148.1"/>
    <property type="molecule type" value="Genomic_DNA"/>
</dbReference>
<dbReference type="Pfam" id="PF03732">
    <property type="entry name" value="Retrotrans_gag"/>
    <property type="match status" value="1"/>
</dbReference>
<reference evidence="4 5" key="1">
    <citation type="journal article" date="2024" name="Proc. Natl. Acad. Sci. U.S.A.">
        <title>The genetic regulatory architecture and epigenomic basis for age-related changes in rattlesnake venom.</title>
        <authorList>
            <person name="Hogan M.P."/>
            <person name="Holding M.L."/>
            <person name="Nystrom G.S."/>
            <person name="Colston T.J."/>
            <person name="Bartlett D.A."/>
            <person name="Mason A.J."/>
            <person name="Ellsworth S.A."/>
            <person name="Rautsaw R.M."/>
            <person name="Lawrence K.C."/>
            <person name="Strickland J.L."/>
            <person name="He B."/>
            <person name="Fraser P."/>
            <person name="Margres M.J."/>
            <person name="Gilbert D.M."/>
            <person name="Gibbs H.L."/>
            <person name="Parkinson C.L."/>
            <person name="Rokyta D.R."/>
        </authorList>
    </citation>
    <scope>NUCLEOTIDE SEQUENCE [LARGE SCALE GENOMIC DNA]</scope>
    <source>
        <strain evidence="4">DRR0105</strain>
    </source>
</reference>
<dbReference type="InterPro" id="IPR001878">
    <property type="entry name" value="Znf_CCHC"/>
</dbReference>
<gene>
    <name evidence="4" type="ORF">NXF25_006922</name>
</gene>
<feature type="compositionally biased region" description="Polar residues" evidence="2">
    <location>
        <begin position="139"/>
        <end position="150"/>
    </location>
</feature>
<evidence type="ECO:0000259" key="3">
    <source>
        <dbReference type="PROSITE" id="PS50158"/>
    </source>
</evidence>
<comment type="caution">
    <text evidence="4">The sequence shown here is derived from an EMBL/GenBank/DDBJ whole genome shotgun (WGS) entry which is preliminary data.</text>
</comment>
<feature type="region of interest" description="Disordered" evidence="2">
    <location>
        <begin position="179"/>
        <end position="199"/>
    </location>
</feature>
<accession>A0AAW1C282</accession>
<keyword evidence="1" id="KW-0863">Zinc-finger</keyword>
<dbReference type="PANTHER" id="PTHR15503">
    <property type="entry name" value="LDOC1 RELATED"/>
    <property type="match status" value="1"/>
</dbReference>
<evidence type="ECO:0000256" key="2">
    <source>
        <dbReference type="SAM" id="MobiDB-lite"/>
    </source>
</evidence>
<protein>
    <submittedName>
        <fullName evidence="4">RTL1: Retrotransposon-like 1</fullName>
    </submittedName>
</protein>
<keyword evidence="1" id="KW-0479">Metal-binding</keyword>
<feature type="domain" description="CCHC-type" evidence="3">
    <location>
        <begin position="160"/>
        <end position="174"/>
    </location>
</feature>
<dbReference type="PANTHER" id="PTHR15503:SF30">
    <property type="entry name" value="RETROTRANSPOSON GAG-LIKE PROTEIN 6"/>
    <property type="match status" value="1"/>
</dbReference>
<evidence type="ECO:0000313" key="4">
    <source>
        <dbReference type="EMBL" id="KAK9408148.1"/>
    </source>
</evidence>
<dbReference type="PROSITE" id="PS50158">
    <property type="entry name" value="ZF_CCHC"/>
    <property type="match status" value="1"/>
</dbReference>